<reference evidence="2 3" key="1">
    <citation type="journal article" date="2016" name="Nat. Commun.">
        <title>Thousands of microbial genomes shed light on interconnected biogeochemical processes in an aquifer system.</title>
        <authorList>
            <person name="Anantharaman K."/>
            <person name="Brown C.T."/>
            <person name="Hug L.A."/>
            <person name="Sharon I."/>
            <person name="Castelle C.J."/>
            <person name="Probst A.J."/>
            <person name="Thomas B.C."/>
            <person name="Singh A."/>
            <person name="Wilkins M.J."/>
            <person name="Karaoz U."/>
            <person name="Brodie E.L."/>
            <person name="Williams K.H."/>
            <person name="Hubbard S.S."/>
            <person name="Banfield J.F."/>
        </authorList>
    </citation>
    <scope>NUCLEOTIDE SEQUENCE [LARGE SCALE GENOMIC DNA]</scope>
</reference>
<feature type="transmembrane region" description="Helical" evidence="1">
    <location>
        <begin position="89"/>
        <end position="110"/>
    </location>
</feature>
<dbReference type="Proteomes" id="UP000178656">
    <property type="component" value="Unassembled WGS sequence"/>
</dbReference>
<dbReference type="PANTHER" id="PTHR37309">
    <property type="entry name" value="SLR0284 PROTEIN"/>
    <property type="match status" value="1"/>
</dbReference>
<organism evidence="2 3">
    <name type="scientific">Candidatus Falkowbacteria bacterium RIFOXYC2_FULL_48_21</name>
    <dbReference type="NCBI Taxonomy" id="1798005"/>
    <lineage>
        <taxon>Bacteria</taxon>
        <taxon>Candidatus Falkowiibacteriota</taxon>
    </lineage>
</organism>
<keyword evidence="1" id="KW-1133">Transmembrane helix</keyword>
<keyword evidence="1" id="KW-0472">Membrane</keyword>
<keyword evidence="1" id="KW-0812">Transmembrane</keyword>
<dbReference type="EMBL" id="MFGM01000002">
    <property type="protein sequence ID" value="OGF38243.1"/>
    <property type="molecule type" value="Genomic_DNA"/>
</dbReference>
<dbReference type="PANTHER" id="PTHR37309:SF1">
    <property type="entry name" value="SLR0284 PROTEIN"/>
    <property type="match status" value="1"/>
</dbReference>
<feature type="transmembrane region" description="Helical" evidence="1">
    <location>
        <begin position="30"/>
        <end position="50"/>
    </location>
</feature>
<dbReference type="AlphaFoldDB" id="A0A1F5THA8"/>
<dbReference type="InterPro" id="IPR007165">
    <property type="entry name" value="Phage_holin_4_2"/>
</dbReference>
<proteinExistence type="predicted"/>
<accession>A0A1F5THA8</accession>
<evidence type="ECO:0000256" key="1">
    <source>
        <dbReference type="SAM" id="Phobius"/>
    </source>
</evidence>
<gene>
    <name evidence="2" type="ORF">A2482_05400</name>
</gene>
<protein>
    <recommendedName>
        <fullName evidence="4">Phage holin family protein</fullName>
    </recommendedName>
</protein>
<sequence>MYMILRWLINALGLLAIGYFIPGIEVGSLYYAMVLVVVIGAVSLTIGTVLKIITFPINILTLGISNLIVNAIIFWLVSTFIQGFEISSWVGGFLGALLYTVVTTFSAWLYRESYMH</sequence>
<evidence type="ECO:0008006" key="4">
    <source>
        <dbReference type="Google" id="ProtNLM"/>
    </source>
</evidence>
<feature type="transmembrane region" description="Helical" evidence="1">
    <location>
        <begin position="7"/>
        <end position="24"/>
    </location>
</feature>
<comment type="caution">
    <text evidence="2">The sequence shown here is derived from an EMBL/GenBank/DDBJ whole genome shotgun (WGS) entry which is preliminary data.</text>
</comment>
<feature type="transmembrane region" description="Helical" evidence="1">
    <location>
        <begin position="57"/>
        <end position="77"/>
    </location>
</feature>
<name>A0A1F5THA8_9BACT</name>
<evidence type="ECO:0000313" key="3">
    <source>
        <dbReference type="Proteomes" id="UP000178656"/>
    </source>
</evidence>
<dbReference type="Pfam" id="PF04020">
    <property type="entry name" value="Phage_holin_4_2"/>
    <property type="match status" value="1"/>
</dbReference>
<evidence type="ECO:0000313" key="2">
    <source>
        <dbReference type="EMBL" id="OGF38243.1"/>
    </source>
</evidence>